<reference evidence="2" key="1">
    <citation type="journal article" date="2015" name="Proc. Natl. Acad. Sci. U.S.A.">
        <title>Genome sequencing of adzuki bean (Vigna angularis) provides insight into high starch and low fat accumulation and domestication.</title>
        <authorList>
            <person name="Yang K."/>
            <person name="Tian Z."/>
            <person name="Chen C."/>
            <person name="Luo L."/>
            <person name="Zhao B."/>
            <person name="Wang Z."/>
            <person name="Yu L."/>
            <person name="Li Y."/>
            <person name="Sun Y."/>
            <person name="Li W."/>
            <person name="Chen Y."/>
            <person name="Li Y."/>
            <person name="Zhang Y."/>
            <person name="Ai D."/>
            <person name="Zhao J."/>
            <person name="Shang C."/>
            <person name="Ma Y."/>
            <person name="Wu B."/>
            <person name="Wang M."/>
            <person name="Gao L."/>
            <person name="Sun D."/>
            <person name="Zhang P."/>
            <person name="Guo F."/>
            <person name="Wang W."/>
            <person name="Li Y."/>
            <person name="Wang J."/>
            <person name="Varshney R.K."/>
            <person name="Wang J."/>
            <person name="Ling H.Q."/>
            <person name="Wan P."/>
        </authorList>
    </citation>
    <scope>NUCLEOTIDE SEQUENCE</scope>
    <source>
        <strain evidence="2">cv. Jingnong 6</strain>
    </source>
</reference>
<evidence type="ECO:0000313" key="1">
    <source>
        <dbReference type="EMBL" id="KOM40942.1"/>
    </source>
</evidence>
<protein>
    <submittedName>
        <fullName evidence="1">Uncharacterized protein</fullName>
    </submittedName>
</protein>
<accession>A0A0L9UEI6</accession>
<dbReference type="Gramene" id="KOM40942">
    <property type="protein sequence ID" value="KOM40942"/>
    <property type="gene ID" value="LR48_Vigan04g114000"/>
</dbReference>
<evidence type="ECO:0000313" key="2">
    <source>
        <dbReference type="Proteomes" id="UP000053144"/>
    </source>
</evidence>
<sequence>MRANGEGDIDVDVDVEGQVEAEVETVGDVHGKVRAEVEGDGFQAHCQAEAQVEVEPNGEGDIHVGVNVEGKVEAEAEPEVEAVGDVQVQVEGEGEVEDDGVDAQGQADVEADEYDVRSWNASEEDEFTDHGDEVEFDIFEATNQWRLLTWMESSHIMEMNALLRDSHRGRISTTPFKWCLDRDKPLDISLKLLKEMDFANPLIRAAFHLDVGARPEGARLEGSGRGDEDVDNWEEVVVEKMGKNNWKLKKAEREDFDS</sequence>
<dbReference type="Proteomes" id="UP000053144">
    <property type="component" value="Chromosome 4"/>
</dbReference>
<gene>
    <name evidence="1" type="ORF">LR48_Vigan04g114000</name>
</gene>
<dbReference type="AlphaFoldDB" id="A0A0L9UEI6"/>
<organism evidence="1 2">
    <name type="scientific">Phaseolus angularis</name>
    <name type="common">Azuki bean</name>
    <name type="synonym">Vigna angularis</name>
    <dbReference type="NCBI Taxonomy" id="3914"/>
    <lineage>
        <taxon>Eukaryota</taxon>
        <taxon>Viridiplantae</taxon>
        <taxon>Streptophyta</taxon>
        <taxon>Embryophyta</taxon>
        <taxon>Tracheophyta</taxon>
        <taxon>Spermatophyta</taxon>
        <taxon>Magnoliopsida</taxon>
        <taxon>eudicotyledons</taxon>
        <taxon>Gunneridae</taxon>
        <taxon>Pentapetalae</taxon>
        <taxon>rosids</taxon>
        <taxon>fabids</taxon>
        <taxon>Fabales</taxon>
        <taxon>Fabaceae</taxon>
        <taxon>Papilionoideae</taxon>
        <taxon>50 kb inversion clade</taxon>
        <taxon>NPAAA clade</taxon>
        <taxon>indigoferoid/millettioid clade</taxon>
        <taxon>Phaseoleae</taxon>
        <taxon>Vigna</taxon>
    </lineage>
</organism>
<name>A0A0L9UEI6_PHAAN</name>
<proteinExistence type="predicted"/>
<dbReference type="EMBL" id="CM003374">
    <property type="protein sequence ID" value="KOM40942.1"/>
    <property type="molecule type" value="Genomic_DNA"/>
</dbReference>